<dbReference type="AlphaFoldDB" id="A0A6I2QVP1"/>
<comment type="caution">
    <text evidence="1">The sequence shown here is derived from an EMBL/GenBank/DDBJ whole genome shotgun (WGS) entry which is preliminary data.</text>
</comment>
<dbReference type="EMBL" id="WKPR01000003">
    <property type="protein sequence ID" value="MSB18438.1"/>
    <property type="molecule type" value="Genomic_DNA"/>
</dbReference>
<organism evidence="1 2">
    <name type="scientific">Flavonifractor plautii</name>
    <name type="common">Fusobacterium plautii</name>
    <dbReference type="NCBI Taxonomy" id="292800"/>
    <lineage>
        <taxon>Bacteria</taxon>
        <taxon>Bacillati</taxon>
        <taxon>Bacillota</taxon>
        <taxon>Clostridia</taxon>
        <taxon>Eubacteriales</taxon>
        <taxon>Oscillospiraceae</taxon>
        <taxon>Flavonifractor</taxon>
    </lineage>
</organism>
<name>A0A6I2QVP1_FLAPL</name>
<dbReference type="RefSeq" id="WP_172697203.1">
    <property type="nucleotide sequence ID" value="NZ_WKPR01000003.1"/>
</dbReference>
<evidence type="ECO:0008006" key="3">
    <source>
        <dbReference type="Google" id="ProtNLM"/>
    </source>
</evidence>
<protein>
    <recommendedName>
        <fullName evidence="3">N-terminal domain-containing protein</fullName>
    </recommendedName>
</protein>
<evidence type="ECO:0000313" key="1">
    <source>
        <dbReference type="EMBL" id="MSB18438.1"/>
    </source>
</evidence>
<sequence length="110" mass="12295">MTNNEIIYSEAIAAGIYTQDQADAILASGHALPIHTFPEWKRMGYSVKKGEKAAIKTRLWKYTTQPTKAAREAAELAGKEPDADPHYYLAPAYLFTVAQVQPTQDRKRKA</sequence>
<gene>
    <name evidence="1" type="ORF">GKE97_02775</name>
</gene>
<dbReference type="Proteomes" id="UP000434475">
    <property type="component" value="Unassembled WGS sequence"/>
</dbReference>
<evidence type="ECO:0000313" key="2">
    <source>
        <dbReference type="Proteomes" id="UP000434475"/>
    </source>
</evidence>
<accession>A0A6I2QVP1</accession>
<proteinExistence type="predicted"/>
<reference evidence="1 2" key="1">
    <citation type="journal article" date="2019" name="Nat. Med.">
        <title>A library of human gut bacterial isolates paired with longitudinal multiomics data enables mechanistic microbiome research.</title>
        <authorList>
            <person name="Poyet M."/>
            <person name="Groussin M."/>
            <person name="Gibbons S.M."/>
            <person name="Avila-Pacheco J."/>
            <person name="Jiang X."/>
            <person name="Kearney S.M."/>
            <person name="Perrotta A.R."/>
            <person name="Berdy B."/>
            <person name="Zhao S."/>
            <person name="Lieberman T.D."/>
            <person name="Swanson P.K."/>
            <person name="Smith M."/>
            <person name="Roesemann S."/>
            <person name="Alexander J.E."/>
            <person name="Rich S.A."/>
            <person name="Livny J."/>
            <person name="Vlamakis H."/>
            <person name="Clish C."/>
            <person name="Bullock K."/>
            <person name="Deik A."/>
            <person name="Scott J."/>
            <person name="Pierce K.A."/>
            <person name="Xavier R.J."/>
            <person name="Alm E.J."/>
        </authorList>
    </citation>
    <scope>NUCLEOTIDE SEQUENCE [LARGE SCALE GENOMIC DNA]</scope>
    <source>
        <strain evidence="1 2">BIOML-A2</strain>
    </source>
</reference>